<evidence type="ECO:0000256" key="4">
    <source>
        <dbReference type="ARBA" id="ARBA00023136"/>
    </source>
</evidence>
<dbReference type="SUPFAM" id="SSF48097">
    <property type="entry name" value="Regulator of G-protein signaling, RGS"/>
    <property type="match status" value="1"/>
</dbReference>
<dbReference type="Gene3D" id="4.10.260.10">
    <property type="entry name" value="Transducin (heterotrimeric G protein), gamma chain"/>
    <property type="match status" value="1"/>
</dbReference>
<dbReference type="InterPro" id="IPR036284">
    <property type="entry name" value="GGL_sf"/>
</dbReference>
<evidence type="ECO:0000256" key="7">
    <source>
        <dbReference type="SAM" id="MobiDB-lite"/>
    </source>
</evidence>
<name>A0ABI7WQL7_FELCA</name>
<dbReference type="Pfam" id="PF00631">
    <property type="entry name" value="G-gamma"/>
    <property type="match status" value="1"/>
</dbReference>
<dbReference type="CDD" id="cd04450">
    <property type="entry name" value="DEP_RGS7-like"/>
    <property type="match status" value="1"/>
</dbReference>
<proteinExistence type="predicted"/>
<dbReference type="PANTHER" id="PTHR45746">
    <property type="entry name" value="LP21163P"/>
    <property type="match status" value="1"/>
</dbReference>
<sequence>MRSKAHSATDPPGGGSRTRGSHLRLLGVPRGPDTAPWRQVGAGAAHANEPAARRADWPARIPAAFPGREPRPRRGAPPAAAAPGPRSRPPSSPRTPRRVRGARAPAPGAPPPTPCGPPVFRFRIHPGARMTIRHQGQQYRPRMAFLQKIEALVKDMQNPETGVRVQNQKVLVTSVPHAMTGSDILQWIAQRLWISNLEAQNLGNFIVKYGYIYPLQDPRNLVLKPDNSLYRFQTPYFWPTQQWPAEDTDYAIYLAKRNIKKKGILEEYEKENYNFLNKKINYKWDFVIMQAKEQYKTGKERNKADRYALDCQEKAYWLVHRCPPGMNNVLDYGLDRVTNPNEVQLSLSCLHSGCSGIFRRIKNRNSHKQTITAVRKEIMYYQQALMRSTVKSSVSLGGIVKYSEQFLSNDAIMSGCLPSNPWITDDTQFWDLNAKLVEIPTKMRVERWAFNFSELIRDPKGRQSFQYFLKKEFSGENLGFWEACEDLKYGDQSKVKEKAEEIYKLFLAPGARRWINIDGKTMDITVKGLRHPHRYVLDAAQTHIYMLMKKDSYARYLKSPIYKEMLAKAIEPQETTKRSSGLPFMRRHLRSSPSPVILRQLEEEAKAREAANTVDITQPGQHTAPSPHLAVYTGTCVPPSPSGPFSPSCRSPRMPFPSPGRFIRRPSSTICPTPMRVASESSEQTGAAGASGACPGPSDTAGGEASAEHPWVRPKARVALSFSRFLRRGCSASPVFARLSPKCPPVSHGKVQPLGDVGQQVSRLKSRRVANFFQIKMDVPTQSGTCLMHSEDTGTGDSGDRAEEKEVICPWESVAEGKAS</sequence>
<dbReference type="SMART" id="SM01224">
    <property type="entry name" value="G_gamma"/>
    <property type="match status" value="1"/>
</dbReference>
<feature type="domain" description="DEP" evidence="9">
    <location>
        <begin position="159"/>
        <end position="234"/>
    </location>
</feature>
<feature type="domain" description="RGS" evidence="8">
    <location>
        <begin position="451"/>
        <end position="566"/>
    </location>
</feature>
<dbReference type="Proteomes" id="UP000823872">
    <property type="component" value="Chromosome E1"/>
</dbReference>
<keyword evidence="4" id="KW-0472">Membrane</keyword>
<evidence type="ECO:0000259" key="8">
    <source>
        <dbReference type="PROSITE" id="PS50132"/>
    </source>
</evidence>
<evidence type="ECO:0000256" key="2">
    <source>
        <dbReference type="ARBA" id="ARBA00022606"/>
    </source>
</evidence>
<evidence type="ECO:0000256" key="1">
    <source>
        <dbReference type="ARBA" id="ARBA00004170"/>
    </source>
</evidence>
<dbReference type="InterPro" id="IPR016137">
    <property type="entry name" value="RGS"/>
</dbReference>
<dbReference type="InterPro" id="IPR036305">
    <property type="entry name" value="RGS_sf"/>
</dbReference>
<dbReference type="Gene3D" id="1.10.167.10">
    <property type="entry name" value="Regulator of G-protein Signalling 4, domain 2"/>
    <property type="match status" value="1"/>
</dbReference>
<dbReference type="PANTHER" id="PTHR45746:SF1">
    <property type="entry name" value="REGULATOR OF G-PROTEIN SIGNALING 9"/>
    <property type="match status" value="1"/>
</dbReference>
<dbReference type="SMART" id="SM00049">
    <property type="entry name" value="DEP"/>
    <property type="match status" value="1"/>
</dbReference>
<dbReference type="CDD" id="cd08739">
    <property type="entry name" value="RGS_RGS9"/>
    <property type="match status" value="1"/>
</dbReference>
<dbReference type="Pfam" id="PF18148">
    <property type="entry name" value="RGS_DHEX"/>
    <property type="match status" value="1"/>
</dbReference>
<evidence type="ECO:0000256" key="5">
    <source>
        <dbReference type="ARBA" id="ARBA00023305"/>
    </source>
</evidence>
<dbReference type="SUPFAM" id="SSF46785">
    <property type="entry name" value="Winged helix' DNA-binding domain"/>
    <property type="match status" value="1"/>
</dbReference>
<dbReference type="InterPro" id="IPR015898">
    <property type="entry name" value="G-protein_gamma-like_dom"/>
</dbReference>
<dbReference type="Pfam" id="PF00610">
    <property type="entry name" value="DEP"/>
    <property type="match status" value="1"/>
</dbReference>
<evidence type="ECO:0000256" key="6">
    <source>
        <dbReference type="ARBA" id="ARBA00034540"/>
    </source>
</evidence>
<keyword evidence="2" id="KW-0716">Sensory transduction</keyword>
<dbReference type="InterPro" id="IPR047016">
    <property type="entry name" value="RGS6/7/9/11"/>
</dbReference>
<dbReference type="Ensembl" id="ENSFCTT00005019114.1">
    <property type="protein sequence ID" value="ENSFCTP00005012605.1"/>
    <property type="gene ID" value="ENSFCTG00005006762.1"/>
</dbReference>
<dbReference type="SUPFAM" id="SSF48670">
    <property type="entry name" value="Transducin (heterotrimeric G protein), gamma chain"/>
    <property type="match status" value="1"/>
</dbReference>
<organism evidence="10 11">
    <name type="scientific">Felis catus</name>
    <name type="common">Cat</name>
    <name type="synonym">Felis silvestris catus</name>
    <dbReference type="NCBI Taxonomy" id="9685"/>
    <lineage>
        <taxon>Eukaryota</taxon>
        <taxon>Metazoa</taxon>
        <taxon>Chordata</taxon>
        <taxon>Craniata</taxon>
        <taxon>Vertebrata</taxon>
        <taxon>Euteleostomi</taxon>
        <taxon>Mammalia</taxon>
        <taxon>Eutheria</taxon>
        <taxon>Laurasiatheria</taxon>
        <taxon>Carnivora</taxon>
        <taxon>Feliformia</taxon>
        <taxon>Felidae</taxon>
        <taxon>Felinae</taxon>
        <taxon>Felis</taxon>
    </lineage>
</organism>
<evidence type="ECO:0000313" key="10">
    <source>
        <dbReference type="Ensembl" id="ENSFCTP00005012605.1"/>
    </source>
</evidence>
<dbReference type="InterPro" id="IPR036390">
    <property type="entry name" value="WH_DNA-bd_sf"/>
</dbReference>
<dbReference type="Pfam" id="PF00615">
    <property type="entry name" value="RGS"/>
    <property type="match status" value="1"/>
</dbReference>
<evidence type="ECO:0000256" key="3">
    <source>
        <dbReference type="ARBA" id="ARBA00022700"/>
    </source>
</evidence>
<dbReference type="GeneTree" id="ENSGT00940000156505"/>
<dbReference type="InterPro" id="IPR036388">
    <property type="entry name" value="WH-like_DNA-bd_sf"/>
</dbReference>
<feature type="region of interest" description="Disordered" evidence="7">
    <location>
        <begin position="1"/>
        <end position="118"/>
    </location>
</feature>
<feature type="compositionally biased region" description="Low complexity" evidence="7">
    <location>
        <begin position="686"/>
        <end position="698"/>
    </location>
</feature>
<keyword evidence="5" id="KW-0844">Vision</keyword>
<dbReference type="PRINTS" id="PR01301">
    <property type="entry name" value="RGSPROTEIN"/>
</dbReference>
<reference evidence="10" key="3">
    <citation type="submission" date="2025-09" db="UniProtKB">
        <authorList>
            <consortium name="Ensembl"/>
        </authorList>
    </citation>
    <scope>IDENTIFICATION</scope>
    <source>
        <strain evidence="10">breed Abyssinian</strain>
    </source>
</reference>
<gene>
    <name evidence="10" type="primary">RADX</name>
</gene>
<comment type="subcellular location">
    <subcellularLocation>
        <location evidence="1">Membrane</location>
        <topology evidence="1">Peripheral membrane protein</topology>
    </subcellularLocation>
</comment>
<feature type="compositionally biased region" description="Low complexity" evidence="7">
    <location>
        <begin position="76"/>
        <end position="85"/>
    </location>
</feature>
<evidence type="ECO:0000259" key="9">
    <source>
        <dbReference type="PROSITE" id="PS50186"/>
    </source>
</evidence>
<accession>A0ABI7WQL7</accession>
<dbReference type="InterPro" id="IPR047017">
    <property type="entry name" value="RGS6/7/9/11_DHEX_sf"/>
</dbReference>
<keyword evidence="3" id="KW-0734">Signal transduction inhibitor</keyword>
<dbReference type="Gene3D" id="1.10.10.10">
    <property type="entry name" value="Winged helix-like DNA-binding domain superfamily/Winged helix DNA-binding domain"/>
    <property type="match status" value="1"/>
</dbReference>
<keyword evidence="11" id="KW-1185">Reference proteome</keyword>
<dbReference type="SMART" id="SM00224">
    <property type="entry name" value="GGL"/>
    <property type="match status" value="1"/>
</dbReference>
<feature type="region of interest" description="Disordered" evidence="7">
    <location>
        <begin position="677"/>
        <end position="709"/>
    </location>
</feature>
<dbReference type="PROSITE" id="PS50132">
    <property type="entry name" value="RGS"/>
    <property type="match status" value="1"/>
</dbReference>
<dbReference type="Gene3D" id="1.10.1240.60">
    <property type="match status" value="1"/>
</dbReference>
<dbReference type="SMART" id="SM00315">
    <property type="entry name" value="RGS"/>
    <property type="match status" value="1"/>
</dbReference>
<feature type="compositionally biased region" description="Pro residues" evidence="7">
    <location>
        <begin position="107"/>
        <end position="117"/>
    </location>
</feature>
<dbReference type="PROSITE" id="PS50186">
    <property type="entry name" value="DEP"/>
    <property type="match status" value="1"/>
</dbReference>
<dbReference type="InterPro" id="IPR040759">
    <property type="entry name" value="RGS_DHEX"/>
</dbReference>
<dbReference type="InterPro" id="IPR047077">
    <property type="entry name" value="RGS9_RGS"/>
</dbReference>
<feature type="compositionally biased region" description="Low complexity" evidence="7">
    <location>
        <begin position="41"/>
        <end position="50"/>
    </location>
</feature>
<dbReference type="InterPro" id="IPR044926">
    <property type="entry name" value="RGS_subdomain_2"/>
</dbReference>
<dbReference type="CDD" id="cd00068">
    <property type="entry name" value="GGL"/>
    <property type="match status" value="1"/>
</dbReference>
<reference evidence="10 11" key="1">
    <citation type="submission" date="2021-02" db="EMBL/GenBank/DDBJ databases">
        <title>Safari Cat Assemblies.</title>
        <authorList>
            <person name="Bredemeyer K.R."/>
            <person name="Murphy W.J."/>
        </authorList>
    </citation>
    <scope>NUCLEOTIDE SEQUENCE [LARGE SCALE GENOMIC DNA]</scope>
</reference>
<reference evidence="10" key="2">
    <citation type="submission" date="2025-08" db="UniProtKB">
        <authorList>
            <consortium name="Ensembl"/>
        </authorList>
    </citation>
    <scope>IDENTIFICATION</scope>
    <source>
        <strain evidence="10">breed Abyssinian</strain>
    </source>
</reference>
<evidence type="ECO:0000313" key="11">
    <source>
        <dbReference type="Proteomes" id="UP000823872"/>
    </source>
</evidence>
<dbReference type="InterPro" id="IPR000591">
    <property type="entry name" value="DEP_dom"/>
</dbReference>
<protein>
    <recommendedName>
        <fullName evidence="6">Regulator of G-protein signaling 9</fullName>
    </recommendedName>
</protein>